<evidence type="ECO:0000313" key="1">
    <source>
        <dbReference type="EMBL" id="KAF5922757.1"/>
    </source>
</evidence>
<name>A0A7J7F475_DICBM</name>
<protein>
    <submittedName>
        <fullName evidence="1">Uncharacterized protein</fullName>
    </submittedName>
</protein>
<accession>A0A7J7F475</accession>
<proteinExistence type="predicted"/>
<gene>
    <name evidence="1" type="ORF">HPG69_013102</name>
</gene>
<organism evidence="1 2">
    <name type="scientific">Diceros bicornis minor</name>
    <name type="common">South-central black rhinoceros</name>
    <dbReference type="NCBI Taxonomy" id="77932"/>
    <lineage>
        <taxon>Eukaryota</taxon>
        <taxon>Metazoa</taxon>
        <taxon>Chordata</taxon>
        <taxon>Craniata</taxon>
        <taxon>Vertebrata</taxon>
        <taxon>Euteleostomi</taxon>
        <taxon>Mammalia</taxon>
        <taxon>Eutheria</taxon>
        <taxon>Laurasiatheria</taxon>
        <taxon>Perissodactyla</taxon>
        <taxon>Rhinocerotidae</taxon>
        <taxon>Diceros</taxon>
    </lineage>
</organism>
<reference evidence="1 2" key="1">
    <citation type="journal article" date="2020" name="Mol. Biol. Evol.">
        <title>Interspecific Gene Flow and the Evolution of Specialization in Black and White Rhinoceros.</title>
        <authorList>
            <person name="Moodley Y."/>
            <person name="Westbury M.V."/>
            <person name="Russo I.M."/>
            <person name="Gopalakrishnan S."/>
            <person name="Rakotoarivelo A."/>
            <person name="Olsen R.A."/>
            <person name="Prost S."/>
            <person name="Tunstall T."/>
            <person name="Ryder O.A."/>
            <person name="Dalen L."/>
            <person name="Bruford M.W."/>
        </authorList>
    </citation>
    <scope>NUCLEOTIDE SEQUENCE [LARGE SCALE GENOMIC DNA]</scope>
    <source>
        <strain evidence="1">SBR-YM</strain>
        <tissue evidence="1">Skin</tissue>
    </source>
</reference>
<sequence length="210" mass="23199">MVTSRFGKCHNFSSQKQVVSGLASKPKQDDGGRMAARNRLAAAKKAMRERGQRKEQAEAAASAAPKEVDQIVFDGGFFRIESPVKSFSAVVGNNLTTECHLLDSITIFMFCFIWKPLVLTFSDLLPLTLVPRLAICEAFLSPCLFQTQIITFSEASFEPGLGLEGEQTKGSYSFTLPRLKCSNPSTQVERRQQERARHISFAGDLIAFSP</sequence>
<dbReference type="AlphaFoldDB" id="A0A7J7F475"/>
<keyword evidence="2" id="KW-1185">Reference proteome</keyword>
<dbReference type="EMBL" id="JACDTQ010001386">
    <property type="protein sequence ID" value="KAF5922757.1"/>
    <property type="molecule type" value="Genomic_DNA"/>
</dbReference>
<evidence type="ECO:0000313" key="2">
    <source>
        <dbReference type="Proteomes" id="UP000551758"/>
    </source>
</evidence>
<comment type="caution">
    <text evidence="1">The sequence shown here is derived from an EMBL/GenBank/DDBJ whole genome shotgun (WGS) entry which is preliminary data.</text>
</comment>
<dbReference type="Proteomes" id="UP000551758">
    <property type="component" value="Unassembled WGS sequence"/>
</dbReference>